<dbReference type="InterPro" id="IPR054712">
    <property type="entry name" value="Cas3-like_dom"/>
</dbReference>
<dbReference type="InterPro" id="IPR006474">
    <property type="entry name" value="Helicase_Cas3_CRISPR-ass_core"/>
</dbReference>
<protein>
    <recommendedName>
        <fullName evidence="15">CRISPR-associated helicase Cas3</fullName>
    </recommendedName>
</protein>
<keyword evidence="3" id="KW-0540">Nuclease</keyword>
<dbReference type="EMBL" id="CP019454">
    <property type="protein sequence ID" value="AUW95542.1"/>
    <property type="molecule type" value="Genomic_DNA"/>
</dbReference>
<evidence type="ECO:0000256" key="6">
    <source>
        <dbReference type="ARBA" id="ARBA00022801"/>
    </source>
</evidence>
<dbReference type="NCBIfam" id="TIGR01596">
    <property type="entry name" value="cas3_HD"/>
    <property type="match status" value="1"/>
</dbReference>
<keyword evidence="9" id="KW-0051">Antiviral defense</keyword>
<dbReference type="PROSITE" id="PS51192">
    <property type="entry name" value="HELICASE_ATP_BIND_1"/>
    <property type="match status" value="1"/>
</dbReference>
<keyword evidence="7" id="KW-0347">Helicase</keyword>
<keyword evidence="5" id="KW-0547">Nucleotide-binding</keyword>
<proteinExistence type="inferred from homology"/>
<evidence type="ECO:0000256" key="4">
    <source>
        <dbReference type="ARBA" id="ARBA00022723"/>
    </source>
</evidence>
<evidence type="ECO:0000256" key="8">
    <source>
        <dbReference type="ARBA" id="ARBA00022840"/>
    </source>
</evidence>
<dbReference type="SMART" id="SM00487">
    <property type="entry name" value="DEXDc"/>
    <property type="match status" value="1"/>
</dbReference>
<keyword evidence="8" id="KW-0067">ATP-binding</keyword>
<dbReference type="Gene3D" id="3.40.50.300">
    <property type="entry name" value="P-loop containing nucleotide triphosphate hydrolases"/>
    <property type="match status" value="2"/>
</dbReference>
<comment type="similarity">
    <text evidence="2">In the central section; belongs to the CRISPR-associated helicase Cas3 family.</text>
</comment>
<dbReference type="SUPFAM" id="SSF52540">
    <property type="entry name" value="P-loop containing nucleoside triphosphate hydrolases"/>
    <property type="match status" value="1"/>
</dbReference>
<dbReference type="InterPro" id="IPR001650">
    <property type="entry name" value="Helicase_C-like"/>
</dbReference>
<dbReference type="PROSITE" id="PS51643">
    <property type="entry name" value="HD_CAS3"/>
    <property type="match status" value="1"/>
</dbReference>
<comment type="similarity">
    <text evidence="1">In the N-terminal section; belongs to the CRISPR-associated nuclease Cas3-HD family.</text>
</comment>
<dbReference type="InterPro" id="IPR038257">
    <property type="entry name" value="CRISPR-assoc_Cas3_HD_sf"/>
</dbReference>
<dbReference type="CDD" id="cd09641">
    <property type="entry name" value="Cas3''_I"/>
    <property type="match status" value="1"/>
</dbReference>
<dbReference type="NCBIfam" id="TIGR01587">
    <property type="entry name" value="cas3_core"/>
    <property type="match status" value="1"/>
</dbReference>
<organism evidence="13 14">
    <name type="scientific">Sulfobacillus thermotolerans</name>
    <dbReference type="NCBI Taxonomy" id="338644"/>
    <lineage>
        <taxon>Bacteria</taxon>
        <taxon>Bacillati</taxon>
        <taxon>Bacillota</taxon>
        <taxon>Clostridia</taxon>
        <taxon>Eubacteriales</taxon>
        <taxon>Clostridiales Family XVII. Incertae Sedis</taxon>
        <taxon>Sulfobacillus</taxon>
    </lineage>
</organism>
<feature type="domain" description="HD Cas3-type" evidence="12">
    <location>
        <begin position="13"/>
        <end position="204"/>
    </location>
</feature>
<feature type="domain" description="Helicase ATP-binding" evidence="11">
    <location>
        <begin position="260"/>
        <end position="448"/>
    </location>
</feature>
<dbReference type="Pfam" id="PF04851">
    <property type="entry name" value="ResIII"/>
    <property type="match status" value="1"/>
</dbReference>
<dbReference type="Pfam" id="PF22590">
    <property type="entry name" value="Cas3-like_C_2"/>
    <property type="match status" value="1"/>
</dbReference>
<dbReference type="SMART" id="SM00490">
    <property type="entry name" value="HELICc"/>
    <property type="match status" value="1"/>
</dbReference>
<evidence type="ECO:0000256" key="7">
    <source>
        <dbReference type="ARBA" id="ARBA00022806"/>
    </source>
</evidence>
<reference evidence="13 14" key="1">
    <citation type="journal article" date="2019" name="Sci. Rep.">
        <title>Sulfobacillus thermotolerans: new insights into resistance and metabolic capacities of acidophilic chemolithotrophs.</title>
        <authorList>
            <person name="Panyushkina A.E."/>
            <person name="Babenko V.V."/>
            <person name="Nikitina A.S."/>
            <person name="Selezneva O.V."/>
            <person name="Tsaplina I.A."/>
            <person name="Letarova M.A."/>
            <person name="Kostryukova E.S."/>
            <person name="Letarov A.V."/>
        </authorList>
    </citation>
    <scope>NUCLEOTIDE SEQUENCE [LARGE SCALE GENOMIC DNA]</scope>
    <source>
        <strain evidence="13 14">Kr1</strain>
    </source>
</reference>
<dbReference type="InterPro" id="IPR027417">
    <property type="entry name" value="P-loop_NTPase"/>
</dbReference>
<evidence type="ECO:0000313" key="14">
    <source>
        <dbReference type="Proteomes" id="UP000325292"/>
    </source>
</evidence>
<evidence type="ECO:0000256" key="3">
    <source>
        <dbReference type="ARBA" id="ARBA00022722"/>
    </source>
</evidence>
<evidence type="ECO:0000256" key="9">
    <source>
        <dbReference type="ARBA" id="ARBA00023118"/>
    </source>
</evidence>
<sequence length="790" mass="89211">MPEWASCIARPPRINKIYGLEAHLCNVADNASMQDRGLLRDWMYLAGLLHDLGKARASWQRYIRGHGAGVNHAFLGSVLFFFLIQASRPPREYRRYLLLLCRDIADHHGALGDLEEQPPWIGGWQPQTLTEIDWIGVKAFLQRYAPAYAKFFPENYQTLQDELARMPRLWRKWVVTLPVVEDVNKAAYDALRIPTSRLIAADRFDAASIERDEGISMRDILPAQKRLSDYVSGRHDVTLQVGGTVMANYRDYAQREVLAQLQQSHSVVTTLQMPTGSGKTVVAMQYSLELMKTYGLKRIIYAAPYLSIVSQVAQSIREATPFEVLEQHHLALPDIDSASAYISADIGEGPLLTLESWQAPVVVTTFNQLFRALFPYSAQQSLRLVALEQAILIIDEPQIINPTTWNAFLLMLETACQSLNARSLLMSATVPPHHYAMLSEPITQVAAPLLSAEASRYRLRVEELPLDSVAVLESVQHRLRQQQSVAVIVNTIGDVARLYQVWKDMKQDFLVLTLHGAMHALHKRYQIQRITQALEKHEPLVVIATQTLEAGIDLSFDHILRARPVFPSVVQAAGRANRHGQGSQAEVVVFDYLRPDGRDSRAMVYRDVVARDETDRILTPGRSLLEHEVDAALRAYYHNVFERNNYTVALEKITQAASGRWSALAGLEPFGSSHVRESVFVPVSGSQECPDAWVDDETQQLLTHFDVTVGSLYQKFLDPRTYAGSFTERKRFLNLFGRFVTGVPFHALQTLTDADPNRRVQLLVNPSDYSTDLGFAAWFLNEKLEEMVLL</sequence>
<keyword evidence="6" id="KW-0378">Hydrolase</keyword>
<dbReference type="InterPro" id="IPR006483">
    <property type="entry name" value="CRISPR-assoc_Cas3_HD"/>
</dbReference>
<gene>
    <name evidence="13" type="ORF">BXT84_10695</name>
</gene>
<evidence type="ECO:0008006" key="15">
    <source>
        <dbReference type="Google" id="ProtNLM"/>
    </source>
</evidence>
<evidence type="ECO:0000313" key="13">
    <source>
        <dbReference type="EMBL" id="AUW95542.1"/>
    </source>
</evidence>
<dbReference type="CDD" id="cd17930">
    <property type="entry name" value="DEXHc_cas3"/>
    <property type="match status" value="1"/>
</dbReference>
<evidence type="ECO:0000259" key="11">
    <source>
        <dbReference type="PROSITE" id="PS51192"/>
    </source>
</evidence>
<dbReference type="SUPFAM" id="SSF109604">
    <property type="entry name" value="HD-domain/PDEase-like"/>
    <property type="match status" value="1"/>
</dbReference>
<dbReference type="InterPro" id="IPR006935">
    <property type="entry name" value="Helicase/UvrB_N"/>
</dbReference>
<dbReference type="PANTHER" id="PTHR47959">
    <property type="entry name" value="ATP-DEPENDENT RNA HELICASE RHLE-RELATED"/>
    <property type="match status" value="1"/>
</dbReference>
<dbReference type="Proteomes" id="UP000325292">
    <property type="component" value="Chromosome"/>
</dbReference>
<dbReference type="Gene3D" id="1.10.3210.30">
    <property type="match status" value="1"/>
</dbReference>
<keyword evidence="4" id="KW-0479">Metal-binding</keyword>
<evidence type="ECO:0000256" key="10">
    <source>
        <dbReference type="ARBA" id="ARBA00038437"/>
    </source>
</evidence>
<dbReference type="InterPro" id="IPR014001">
    <property type="entry name" value="Helicase_ATP-bd"/>
</dbReference>
<comment type="similarity">
    <text evidence="10">Belongs to the DEAD box helicase family.</text>
</comment>
<evidence type="ECO:0000256" key="1">
    <source>
        <dbReference type="ARBA" id="ARBA00006847"/>
    </source>
</evidence>
<evidence type="ECO:0000259" key="12">
    <source>
        <dbReference type="PROSITE" id="PS51643"/>
    </source>
</evidence>
<keyword evidence="14" id="KW-1185">Reference proteome</keyword>
<name>A0ABN5H4B0_9FIRM</name>
<accession>A0ABN5H4B0</accession>
<evidence type="ECO:0000256" key="5">
    <source>
        <dbReference type="ARBA" id="ARBA00022741"/>
    </source>
</evidence>
<dbReference type="PANTHER" id="PTHR47959:SF16">
    <property type="entry name" value="CRISPR-ASSOCIATED NUCLEASE_HELICASE CAS3-RELATED"/>
    <property type="match status" value="1"/>
</dbReference>
<evidence type="ECO:0000256" key="2">
    <source>
        <dbReference type="ARBA" id="ARBA00009046"/>
    </source>
</evidence>
<dbReference type="InterPro" id="IPR050079">
    <property type="entry name" value="DEAD_box_RNA_helicase"/>
</dbReference>